<evidence type="ECO:0008006" key="4">
    <source>
        <dbReference type="Google" id="ProtNLM"/>
    </source>
</evidence>
<keyword evidence="1" id="KW-1133">Transmembrane helix</keyword>
<comment type="caution">
    <text evidence="2">The sequence shown here is derived from an EMBL/GenBank/DDBJ whole genome shotgun (WGS) entry which is preliminary data.</text>
</comment>
<feature type="transmembrane region" description="Helical" evidence="1">
    <location>
        <begin position="179"/>
        <end position="205"/>
    </location>
</feature>
<feature type="transmembrane region" description="Helical" evidence="1">
    <location>
        <begin position="137"/>
        <end position="159"/>
    </location>
</feature>
<feature type="transmembrane region" description="Helical" evidence="1">
    <location>
        <begin position="31"/>
        <end position="54"/>
    </location>
</feature>
<organism evidence="2 3">
    <name type="scientific">Cyclocybe aegerita</name>
    <name type="common">Black poplar mushroom</name>
    <name type="synonym">Agrocybe aegerita</name>
    <dbReference type="NCBI Taxonomy" id="1973307"/>
    <lineage>
        <taxon>Eukaryota</taxon>
        <taxon>Fungi</taxon>
        <taxon>Dikarya</taxon>
        <taxon>Basidiomycota</taxon>
        <taxon>Agaricomycotina</taxon>
        <taxon>Agaricomycetes</taxon>
        <taxon>Agaricomycetidae</taxon>
        <taxon>Agaricales</taxon>
        <taxon>Agaricineae</taxon>
        <taxon>Bolbitiaceae</taxon>
        <taxon>Cyclocybe</taxon>
    </lineage>
</organism>
<feature type="transmembrane region" description="Helical" evidence="1">
    <location>
        <begin position="241"/>
        <end position="259"/>
    </location>
</feature>
<dbReference type="AlphaFoldDB" id="A0A8S0W168"/>
<keyword evidence="3" id="KW-1185">Reference proteome</keyword>
<feature type="transmembrane region" description="Helical" evidence="1">
    <location>
        <begin position="106"/>
        <end position="125"/>
    </location>
</feature>
<evidence type="ECO:0000313" key="3">
    <source>
        <dbReference type="Proteomes" id="UP000467700"/>
    </source>
</evidence>
<gene>
    <name evidence="2" type="ORF">AAE3_LOCUS8251</name>
</gene>
<protein>
    <recommendedName>
        <fullName evidence="4">Transmembrane protein</fullName>
    </recommendedName>
</protein>
<keyword evidence="1" id="KW-0472">Membrane</keyword>
<evidence type="ECO:0000313" key="2">
    <source>
        <dbReference type="EMBL" id="CAA7266135.1"/>
    </source>
</evidence>
<name>A0A8S0W168_CYCAE</name>
<proteinExistence type="predicted"/>
<dbReference type="EMBL" id="CACVBS010000052">
    <property type="protein sequence ID" value="CAA7266135.1"/>
    <property type="molecule type" value="Genomic_DNA"/>
</dbReference>
<dbReference type="OrthoDB" id="3038990at2759"/>
<reference evidence="2 3" key="1">
    <citation type="submission" date="2020-01" db="EMBL/GenBank/DDBJ databases">
        <authorList>
            <person name="Gupta K D."/>
        </authorList>
    </citation>
    <scope>NUCLEOTIDE SEQUENCE [LARGE SCALE GENOMIC DNA]</scope>
</reference>
<keyword evidence="1" id="KW-0812">Transmembrane</keyword>
<feature type="transmembrane region" description="Helical" evidence="1">
    <location>
        <begin position="266"/>
        <end position="283"/>
    </location>
</feature>
<evidence type="ECO:0000256" key="1">
    <source>
        <dbReference type="SAM" id="Phobius"/>
    </source>
</evidence>
<feature type="transmembrane region" description="Helical" evidence="1">
    <location>
        <begin position="75"/>
        <end position="94"/>
    </location>
</feature>
<dbReference type="Proteomes" id="UP000467700">
    <property type="component" value="Unassembled WGS sequence"/>
</dbReference>
<accession>A0A8S0W168</accession>
<sequence length="352" mass="39206">MAPAATFTLTPTANQTVPSALAPMAFLEPAIAIQVMNGTYMHMGVLAVMIWDLLHNAWNDYILSTKHRFRLATGVYFFSRLTVLVYALGRAVLLTLPIENCRGLELAIASFLTITLCLNTFLFYVRICAVFFNYTSIVISFGLFWSATIGMACIVPTSMSASHIGPTRYCLEQMRTHHLVPTYIVFFLFDTLVFVGTSYRFYVLFRHEEEEGSIKRELRIVFLGASMPAFSKAMLHENQLYYLGVPLVKLGIIIGALCFKDGTPGLVFVSNLVPVHVVLANVVTCRVFRNTKLGLVREPMNSDVFMQTSKGSWHVAEAGSRETVEKEGVDGCIKPVDLLTVRKEIATITVTC</sequence>